<dbReference type="Proteomes" id="UP000593578">
    <property type="component" value="Unassembled WGS sequence"/>
</dbReference>
<sequence length="17" mass="1962">MEEEIASVPLDDREEEA</sequence>
<dbReference type="AlphaFoldDB" id="A0A7J8QGQ7"/>
<proteinExistence type="predicted"/>
<comment type="caution">
    <text evidence="1">The sequence shown here is derived from an EMBL/GenBank/DDBJ whole genome shotgun (WGS) entry which is preliminary data.</text>
</comment>
<gene>
    <name evidence="1" type="ORF">Gorai_003925</name>
</gene>
<evidence type="ECO:0000313" key="1">
    <source>
        <dbReference type="EMBL" id="MBA0600725.1"/>
    </source>
</evidence>
<evidence type="ECO:0000313" key="2">
    <source>
        <dbReference type="Proteomes" id="UP000593578"/>
    </source>
</evidence>
<dbReference type="EMBL" id="JABEZZ010000012">
    <property type="protein sequence ID" value="MBA0600725.1"/>
    <property type="molecule type" value="Genomic_DNA"/>
</dbReference>
<protein>
    <submittedName>
        <fullName evidence="1">Uncharacterized protein</fullName>
    </submittedName>
</protein>
<accession>A0A7J8QGQ7</accession>
<name>A0A7J8QGQ7_GOSRA</name>
<organism evidence="1 2">
    <name type="scientific">Gossypium raimondii</name>
    <name type="common">Peruvian cotton</name>
    <name type="synonym">Gossypium klotzschianum subsp. raimondii</name>
    <dbReference type="NCBI Taxonomy" id="29730"/>
    <lineage>
        <taxon>Eukaryota</taxon>
        <taxon>Viridiplantae</taxon>
        <taxon>Streptophyta</taxon>
        <taxon>Embryophyta</taxon>
        <taxon>Tracheophyta</taxon>
        <taxon>Spermatophyta</taxon>
        <taxon>Magnoliopsida</taxon>
        <taxon>eudicotyledons</taxon>
        <taxon>Gunneridae</taxon>
        <taxon>Pentapetalae</taxon>
        <taxon>rosids</taxon>
        <taxon>malvids</taxon>
        <taxon>Malvales</taxon>
        <taxon>Malvaceae</taxon>
        <taxon>Malvoideae</taxon>
        <taxon>Gossypium</taxon>
    </lineage>
</organism>
<reference evidence="1 2" key="1">
    <citation type="journal article" date="2019" name="Genome Biol. Evol.">
        <title>Insights into the evolution of the New World diploid cottons (Gossypium, subgenus Houzingenia) based on genome sequencing.</title>
        <authorList>
            <person name="Grover C.E."/>
            <person name="Arick M.A. 2nd"/>
            <person name="Thrash A."/>
            <person name="Conover J.L."/>
            <person name="Sanders W.S."/>
            <person name="Peterson D.G."/>
            <person name="Frelichowski J.E."/>
            <person name="Scheffler J.A."/>
            <person name="Scheffler B.E."/>
            <person name="Wendel J.F."/>
        </authorList>
    </citation>
    <scope>NUCLEOTIDE SEQUENCE [LARGE SCALE GENOMIC DNA]</scope>
    <source>
        <strain evidence="1">8</strain>
        <tissue evidence="1">Leaf</tissue>
    </source>
</reference>